<dbReference type="RefSeq" id="WP_205311905.1">
    <property type="nucleotide sequence ID" value="NZ_JAERPS020000006.1"/>
</dbReference>
<feature type="transmembrane region" description="Helical" evidence="1">
    <location>
        <begin position="85"/>
        <end position="106"/>
    </location>
</feature>
<dbReference type="PANTHER" id="PTHR34220:SF7">
    <property type="entry name" value="SENSOR HISTIDINE KINASE YPDA"/>
    <property type="match status" value="1"/>
</dbReference>
<accession>A0ABS7XCX7</accession>
<dbReference type="InterPro" id="IPR010559">
    <property type="entry name" value="Sig_transdc_His_kin_internal"/>
</dbReference>
<sequence>MLQRFMAYLQVDRTFLLLVFLFSYFMVISNRVRSGMLSWYTFTPEGPIAQFLSALLIFILLKFWLTRHKFAKQQLNWRHYLQILIIALLCYLAFSNMTGLLIAAIFGNIARNYNANALLQANLSYIVEVVIYAGIYLAYHHSKQAEQYRQQLADYNQQLAQLHIQQLKAQMNPHFVFNSLNTLDELITLDPERASQYLDNFAGLYRLSLHNAEKQLVDLAKEIEFSAHYFKLMQARVGEGYQLQIQQDTLPAGRVIPPFTVQVLLENVFLHNQGSNAAPLQINISATPDSLVVTNLRRPKAKVQAGNGIGLKNLARQLRFLTGRNLHIDEQEHKFSVTVPLMDAGSVCITP</sequence>
<proteinExistence type="predicted"/>
<keyword evidence="3" id="KW-0808">Transferase</keyword>
<evidence type="ECO:0000313" key="4">
    <source>
        <dbReference type="Proteomes" id="UP000663814"/>
    </source>
</evidence>
<dbReference type="InterPro" id="IPR050640">
    <property type="entry name" value="Bact_2-comp_sensor_kinase"/>
</dbReference>
<dbReference type="Proteomes" id="UP000663814">
    <property type="component" value="Unassembled WGS sequence"/>
</dbReference>
<keyword evidence="1" id="KW-0812">Transmembrane</keyword>
<keyword evidence="4" id="KW-1185">Reference proteome</keyword>
<protein>
    <submittedName>
        <fullName evidence="3">Histidine kinase</fullName>
    </submittedName>
</protein>
<feature type="transmembrane region" description="Helical" evidence="1">
    <location>
        <begin position="7"/>
        <end position="28"/>
    </location>
</feature>
<name>A0ABS7XCX7_9GAMM</name>
<feature type="transmembrane region" description="Helical" evidence="1">
    <location>
        <begin position="48"/>
        <end position="65"/>
    </location>
</feature>
<comment type="caution">
    <text evidence="3">The sequence shown here is derived from an EMBL/GenBank/DDBJ whole genome shotgun (WGS) entry which is preliminary data.</text>
</comment>
<keyword evidence="1" id="KW-0472">Membrane</keyword>
<reference evidence="3 4" key="1">
    <citation type="submission" date="2021-08" db="EMBL/GenBank/DDBJ databases">
        <title>Rheinheimera aquimaris sp. nov., isolated from seawater of the East Sea in Korea.</title>
        <authorList>
            <person name="Kim K.H."/>
            <person name="Wenting R."/>
            <person name="Kim K.R."/>
            <person name="Jeon C.O."/>
        </authorList>
    </citation>
    <scope>NUCLEOTIDE SEQUENCE [LARGE SCALE GENOMIC DNA]</scope>
    <source>
        <strain evidence="3 4">MA-13</strain>
    </source>
</reference>
<keyword evidence="1" id="KW-1133">Transmembrane helix</keyword>
<evidence type="ECO:0000259" key="2">
    <source>
        <dbReference type="Pfam" id="PF06580"/>
    </source>
</evidence>
<dbReference type="PANTHER" id="PTHR34220">
    <property type="entry name" value="SENSOR HISTIDINE KINASE YPDA"/>
    <property type="match status" value="1"/>
</dbReference>
<dbReference type="EMBL" id="JAERPS020000006">
    <property type="protein sequence ID" value="MBZ9613206.1"/>
    <property type="molecule type" value="Genomic_DNA"/>
</dbReference>
<feature type="transmembrane region" description="Helical" evidence="1">
    <location>
        <begin position="118"/>
        <end position="139"/>
    </location>
</feature>
<dbReference type="Pfam" id="PF06580">
    <property type="entry name" value="His_kinase"/>
    <property type="match status" value="1"/>
</dbReference>
<dbReference type="GO" id="GO:0016301">
    <property type="term" value="F:kinase activity"/>
    <property type="evidence" value="ECO:0007669"/>
    <property type="project" value="UniProtKB-KW"/>
</dbReference>
<feature type="domain" description="Signal transduction histidine kinase internal region" evidence="2">
    <location>
        <begin position="164"/>
        <end position="239"/>
    </location>
</feature>
<gene>
    <name evidence="3" type="ORF">I4W93_016570</name>
</gene>
<organism evidence="3 4">
    <name type="scientific">Rheinheimera maricola</name>
    <dbReference type="NCBI Taxonomy" id="2793282"/>
    <lineage>
        <taxon>Bacteria</taxon>
        <taxon>Pseudomonadati</taxon>
        <taxon>Pseudomonadota</taxon>
        <taxon>Gammaproteobacteria</taxon>
        <taxon>Chromatiales</taxon>
        <taxon>Chromatiaceae</taxon>
        <taxon>Rheinheimera</taxon>
    </lineage>
</organism>
<evidence type="ECO:0000256" key="1">
    <source>
        <dbReference type="SAM" id="Phobius"/>
    </source>
</evidence>
<evidence type="ECO:0000313" key="3">
    <source>
        <dbReference type="EMBL" id="MBZ9613206.1"/>
    </source>
</evidence>
<keyword evidence="3" id="KW-0418">Kinase</keyword>